<evidence type="ECO:0000256" key="6">
    <source>
        <dbReference type="ARBA" id="ARBA00022438"/>
    </source>
</evidence>
<evidence type="ECO:0000256" key="4">
    <source>
        <dbReference type="ARBA" id="ARBA00008766"/>
    </source>
</evidence>
<evidence type="ECO:0000259" key="12">
    <source>
        <dbReference type="SMART" id="SM01011"/>
    </source>
</evidence>
<reference evidence="13" key="1">
    <citation type="journal article" date="2023" name="Mol. Phylogenet. Evol.">
        <title>Genome-scale phylogeny and comparative genomics of the fungal order Sordariales.</title>
        <authorList>
            <person name="Hensen N."/>
            <person name="Bonometti L."/>
            <person name="Westerberg I."/>
            <person name="Brannstrom I.O."/>
            <person name="Guillou S."/>
            <person name="Cros-Aarteil S."/>
            <person name="Calhoun S."/>
            <person name="Haridas S."/>
            <person name="Kuo A."/>
            <person name="Mondo S."/>
            <person name="Pangilinan J."/>
            <person name="Riley R."/>
            <person name="LaButti K."/>
            <person name="Andreopoulos B."/>
            <person name="Lipzen A."/>
            <person name="Chen C."/>
            <person name="Yan M."/>
            <person name="Daum C."/>
            <person name="Ng V."/>
            <person name="Clum A."/>
            <person name="Steindorff A."/>
            <person name="Ohm R.A."/>
            <person name="Martin F."/>
            <person name="Silar P."/>
            <person name="Natvig D.O."/>
            <person name="Lalanne C."/>
            <person name="Gautier V."/>
            <person name="Ament-Velasquez S.L."/>
            <person name="Kruys A."/>
            <person name="Hutchinson M.I."/>
            <person name="Powell A.J."/>
            <person name="Barry K."/>
            <person name="Miller A.N."/>
            <person name="Grigoriev I.V."/>
            <person name="Debuchy R."/>
            <person name="Gladieux P."/>
            <person name="Hiltunen Thoren M."/>
            <person name="Johannesson H."/>
        </authorList>
    </citation>
    <scope>NUCLEOTIDE SEQUENCE</scope>
    <source>
        <strain evidence="13">PSN293</strain>
    </source>
</reference>
<keyword evidence="10" id="KW-0464">Manganese</keyword>
<organism evidence="13 14">
    <name type="scientific">Rhypophila decipiens</name>
    <dbReference type="NCBI Taxonomy" id="261697"/>
    <lineage>
        <taxon>Eukaryota</taxon>
        <taxon>Fungi</taxon>
        <taxon>Dikarya</taxon>
        <taxon>Ascomycota</taxon>
        <taxon>Pezizomycotina</taxon>
        <taxon>Sordariomycetes</taxon>
        <taxon>Sordariomycetidae</taxon>
        <taxon>Sordariales</taxon>
        <taxon>Naviculisporaceae</taxon>
        <taxon>Rhypophila</taxon>
    </lineage>
</organism>
<dbReference type="PANTHER" id="PTHR43226">
    <property type="entry name" value="XAA-PRO AMINOPEPTIDASE 3"/>
    <property type="match status" value="1"/>
</dbReference>
<feature type="domain" description="Aminopeptidase P N-terminal" evidence="12">
    <location>
        <begin position="11"/>
        <end position="149"/>
    </location>
</feature>
<keyword evidence="6 13" id="KW-0031">Aminopeptidase</keyword>
<evidence type="ECO:0000256" key="1">
    <source>
        <dbReference type="ARBA" id="ARBA00001424"/>
    </source>
</evidence>
<dbReference type="GO" id="GO:0070006">
    <property type="term" value="F:metalloaminopeptidase activity"/>
    <property type="evidence" value="ECO:0007669"/>
    <property type="project" value="InterPro"/>
</dbReference>
<dbReference type="Pfam" id="PF00557">
    <property type="entry name" value="Peptidase_M24"/>
    <property type="match status" value="1"/>
</dbReference>
<dbReference type="Gene3D" id="3.40.350.10">
    <property type="entry name" value="Creatinase/prolidase N-terminal domain"/>
    <property type="match status" value="1"/>
</dbReference>
<reference evidence="13" key="2">
    <citation type="submission" date="2023-05" db="EMBL/GenBank/DDBJ databases">
        <authorList>
            <consortium name="Lawrence Berkeley National Laboratory"/>
            <person name="Steindorff A."/>
            <person name="Hensen N."/>
            <person name="Bonometti L."/>
            <person name="Westerberg I."/>
            <person name="Brannstrom I.O."/>
            <person name="Guillou S."/>
            <person name="Cros-Aarteil S."/>
            <person name="Calhoun S."/>
            <person name="Haridas S."/>
            <person name="Kuo A."/>
            <person name="Mondo S."/>
            <person name="Pangilinan J."/>
            <person name="Riley R."/>
            <person name="Labutti K."/>
            <person name="Andreopoulos B."/>
            <person name="Lipzen A."/>
            <person name="Chen C."/>
            <person name="Yanf M."/>
            <person name="Daum C."/>
            <person name="Ng V."/>
            <person name="Clum A."/>
            <person name="Ohm R."/>
            <person name="Martin F."/>
            <person name="Silar P."/>
            <person name="Natvig D."/>
            <person name="Lalanne C."/>
            <person name="Gautier V."/>
            <person name="Ament-Velasquez S.L."/>
            <person name="Kruys A."/>
            <person name="Hutchinson M.I."/>
            <person name="Powell A.J."/>
            <person name="Barry K."/>
            <person name="Miller A.N."/>
            <person name="Grigoriev I.V."/>
            <person name="Debuchy R."/>
            <person name="Gladieux P."/>
            <person name="Thoren M.H."/>
            <person name="Johannesson H."/>
        </authorList>
    </citation>
    <scope>NUCLEOTIDE SEQUENCE</scope>
    <source>
        <strain evidence="13">PSN293</strain>
    </source>
</reference>
<dbReference type="InterPro" id="IPR052433">
    <property type="entry name" value="X-Pro_dipept-like"/>
</dbReference>
<dbReference type="EMBL" id="MU858266">
    <property type="protein sequence ID" value="KAK4207933.1"/>
    <property type="molecule type" value="Genomic_DNA"/>
</dbReference>
<accession>A0AAN6XVZ2</accession>
<dbReference type="Proteomes" id="UP001301769">
    <property type="component" value="Unassembled WGS sequence"/>
</dbReference>
<dbReference type="EC" id="3.4.11.9" evidence="5"/>
<comment type="similarity">
    <text evidence="4">Belongs to the peptidase M24B family.</text>
</comment>
<comment type="function">
    <text evidence="3">Catalyzes the removal of a penultimate prolyl residue from the N-termini of peptides.</text>
</comment>
<comment type="caution">
    <text evidence="13">The sequence shown here is derived from an EMBL/GenBank/DDBJ whole genome shotgun (WGS) entry which is preliminary data.</text>
</comment>
<name>A0AAN6XVZ2_9PEZI</name>
<evidence type="ECO:0000256" key="9">
    <source>
        <dbReference type="ARBA" id="ARBA00023049"/>
    </source>
</evidence>
<dbReference type="Pfam" id="PF05195">
    <property type="entry name" value="AMP_N"/>
    <property type="match status" value="1"/>
</dbReference>
<dbReference type="GO" id="GO:0006508">
    <property type="term" value="P:proteolysis"/>
    <property type="evidence" value="ECO:0007669"/>
    <property type="project" value="TreeGrafter"/>
</dbReference>
<dbReference type="AlphaFoldDB" id="A0AAN6XVZ2"/>
<dbReference type="InterPro" id="IPR036005">
    <property type="entry name" value="Creatinase/aminopeptidase-like"/>
</dbReference>
<evidence type="ECO:0000256" key="8">
    <source>
        <dbReference type="ARBA" id="ARBA00022801"/>
    </source>
</evidence>
<dbReference type="SUPFAM" id="SSF55920">
    <property type="entry name" value="Creatinase/aminopeptidase"/>
    <property type="match status" value="1"/>
</dbReference>
<dbReference type="PANTHER" id="PTHR43226:SF1">
    <property type="entry name" value="XAA-PRO DIPEPTIDASE"/>
    <property type="match status" value="1"/>
</dbReference>
<evidence type="ECO:0000256" key="2">
    <source>
        <dbReference type="ARBA" id="ARBA00001936"/>
    </source>
</evidence>
<dbReference type="Gene3D" id="3.90.230.10">
    <property type="entry name" value="Creatinase/methionine aminopeptidase superfamily"/>
    <property type="match status" value="1"/>
</dbReference>
<dbReference type="SUPFAM" id="SSF53092">
    <property type="entry name" value="Creatinase/prolidase N-terminal domain"/>
    <property type="match status" value="1"/>
</dbReference>
<gene>
    <name evidence="13" type="ORF">QBC37DRAFT_379579</name>
</gene>
<dbReference type="CDD" id="cd01087">
    <property type="entry name" value="Prolidase"/>
    <property type="match status" value="1"/>
</dbReference>
<protein>
    <recommendedName>
        <fullName evidence="5">Xaa-Pro aminopeptidase</fullName>
        <ecNumber evidence="5">3.4.11.9</ecNumber>
    </recommendedName>
    <alternativeName>
        <fullName evidence="11">Aminoacylproline aminopeptidase</fullName>
    </alternativeName>
</protein>
<sequence length="460" mass="51851">MDYDTVLQGKYPAKQHARRVVDYIRSKVPGATGILYLQSRSTKKHEDCDQEEPFRQRRFFYYLTGCPLADSYLVHDIDADKSTLYIPPINPEEVIWSGLPMSVEQAKAKYDVDEVEYKPVDINARLAHIASLKTNPTVFAVHAIPDEITFLGFDEKDFKVLREAIETCRSVKDDYEIAMIGKANNISSAAHRAVLEKVKYAKNERELEAVFLGQCIGRGARNQAYDSIVASGTSAATLHYVKNNEPLDGKLNLLLDAGCEWDCYASDITRTFPISGKFSKESREIYDIVLKMQNECIAVLKEGVLWEDVHLLAHKILIDGLLALGILRGDKDEILQSRTSVAFMPHGLGHYLGMDTHDTGGNPNYADPDPMLRYLRVRGRLPENSVITVEPGIYFCRFIIEPVLKDQERAKYIDSAVLERYWDVGGVRIEDNLVIKKDGSVNLTTAVKDPAELERVISES</sequence>
<evidence type="ECO:0000256" key="3">
    <source>
        <dbReference type="ARBA" id="ARBA00002443"/>
    </source>
</evidence>
<evidence type="ECO:0000256" key="5">
    <source>
        <dbReference type="ARBA" id="ARBA00012574"/>
    </source>
</evidence>
<dbReference type="FunFam" id="3.90.230.10:FF:000002">
    <property type="entry name" value="Xaa-Pro aminopeptidase 3"/>
    <property type="match status" value="1"/>
</dbReference>
<dbReference type="InterPro" id="IPR007865">
    <property type="entry name" value="Aminopep_P_N"/>
</dbReference>
<comment type="catalytic activity">
    <reaction evidence="1">
        <text>Release of any N-terminal amino acid, including proline, that is linked to proline, even from a dipeptide or tripeptide.</text>
        <dbReference type="EC" id="3.4.11.9"/>
    </reaction>
</comment>
<dbReference type="InterPro" id="IPR000994">
    <property type="entry name" value="Pept_M24"/>
</dbReference>
<keyword evidence="9" id="KW-0482">Metalloprotease</keyword>
<evidence type="ECO:0000256" key="11">
    <source>
        <dbReference type="ARBA" id="ARBA00030849"/>
    </source>
</evidence>
<keyword evidence="14" id="KW-1185">Reference proteome</keyword>
<dbReference type="InterPro" id="IPR029149">
    <property type="entry name" value="Creatin/AminoP/Spt16_N"/>
</dbReference>
<evidence type="ECO:0000256" key="10">
    <source>
        <dbReference type="ARBA" id="ARBA00023211"/>
    </source>
</evidence>
<evidence type="ECO:0000313" key="14">
    <source>
        <dbReference type="Proteomes" id="UP001301769"/>
    </source>
</evidence>
<dbReference type="GO" id="GO:0030145">
    <property type="term" value="F:manganese ion binding"/>
    <property type="evidence" value="ECO:0007669"/>
    <property type="project" value="InterPro"/>
</dbReference>
<keyword evidence="7" id="KW-0479">Metal-binding</keyword>
<keyword evidence="6 13" id="KW-0645">Protease</keyword>
<evidence type="ECO:0000256" key="7">
    <source>
        <dbReference type="ARBA" id="ARBA00022723"/>
    </source>
</evidence>
<keyword evidence="8" id="KW-0378">Hydrolase</keyword>
<dbReference type="SMART" id="SM01011">
    <property type="entry name" value="AMP_N"/>
    <property type="match status" value="1"/>
</dbReference>
<comment type="cofactor">
    <cofactor evidence="2">
        <name>Mn(2+)</name>
        <dbReference type="ChEBI" id="CHEBI:29035"/>
    </cofactor>
</comment>
<evidence type="ECO:0000313" key="13">
    <source>
        <dbReference type="EMBL" id="KAK4207933.1"/>
    </source>
</evidence>
<proteinExistence type="inferred from homology"/>